<organism evidence="1 2">
    <name type="scientific">Pangasius djambal</name>
    <dbReference type="NCBI Taxonomy" id="1691987"/>
    <lineage>
        <taxon>Eukaryota</taxon>
        <taxon>Metazoa</taxon>
        <taxon>Chordata</taxon>
        <taxon>Craniata</taxon>
        <taxon>Vertebrata</taxon>
        <taxon>Euteleostomi</taxon>
        <taxon>Actinopterygii</taxon>
        <taxon>Neopterygii</taxon>
        <taxon>Teleostei</taxon>
        <taxon>Ostariophysi</taxon>
        <taxon>Siluriformes</taxon>
        <taxon>Pangasiidae</taxon>
        <taxon>Pangasius</taxon>
    </lineage>
</organism>
<accession>A0ACC5Z1P7</accession>
<dbReference type="EMBL" id="CM040990">
    <property type="protein sequence ID" value="MCJ8742018.1"/>
    <property type="molecule type" value="Genomic_DNA"/>
</dbReference>
<sequence>MLVSWARSNLAQSYYLTATGSDGDIQNCSSTTENCTLSRLRCSQPYTLSVIASDGNCTSPASQALTFNTTPCAPLSLNVSCGNNSATLSWSSSKGSVWYYVSLVNTQGDRRQCNTTGTSCTIAALQCGTLYNFSVQASDAVCNSSRSPIVQKGAAPCAPQAVNVRPQCDTESMLVSWARSNLAQSYYLTATGSDGDIQNCSSTTENCTLSRLRCGQPYTLSVIASDGNCTSPASQALTFNTTPCAPLSLNVSMSCGNNSATLSWSSSKGSVWYYVSAVNAQGDRRQCNTTGTSCTTAALQCGTLYNFSVQASDAVCNSSRSPIVQKGAVPCPPTSVNIVTRNMENSSLLRVRWSTVTCLAIQYLVELNGKFLYDPPALVQLASYWTEQTYFEFLVPCDILYSVVVIAGSGAGNGAPSFAVNGSTGFCPVYNTNTTGSASGRRRRDLREAEILAGQEDKDVLLVPEFTVVHVEGVTLHVEWAPVTGASYYTLIVREDTESHPYEVVLTVQGVVSDIPDLKPATRYCVTLSAKNSITQSAYSTPVCITSEVPI</sequence>
<reference evidence="1" key="1">
    <citation type="submission" date="2020-02" db="EMBL/GenBank/DDBJ databases">
        <title>Genome sequencing of the panga catfish, Pangasius djambal.</title>
        <authorList>
            <person name="Wen M."/>
            <person name="Zahm M."/>
            <person name="Roques C."/>
            <person name="Cabau C."/>
            <person name="Klopp C."/>
            <person name="Donnadieu C."/>
            <person name="Jouanno E."/>
            <person name="Avarre J.-C."/>
            <person name="Campet M."/>
            <person name="Ha T."/>
            <person name="Dugue R."/>
            <person name="Lampietro C."/>
            <person name="Louis A."/>
            <person name="Herpin A."/>
            <person name="Echchiki A."/>
            <person name="Berthelot C."/>
            <person name="Parey E."/>
            <person name="Roest-Crollius H."/>
            <person name="Braasch I."/>
            <person name="Postlethwait J.H."/>
            <person name="Bobe J."/>
            <person name="Montfort J."/>
            <person name="Bouchez O."/>
            <person name="Begum T."/>
            <person name="Schartl M."/>
            <person name="Gustiano R."/>
            <person name="Guiguen Y."/>
        </authorList>
    </citation>
    <scope>NUCLEOTIDE SEQUENCE</scope>
    <source>
        <strain evidence="1">Pdj_M5554</strain>
    </source>
</reference>
<comment type="caution">
    <text evidence="1">The sequence shown here is derived from an EMBL/GenBank/DDBJ whole genome shotgun (WGS) entry which is preliminary data.</text>
</comment>
<protein>
    <submittedName>
        <fullName evidence="1">Uncharacterized protein</fullName>
    </submittedName>
</protein>
<dbReference type="Proteomes" id="UP000830395">
    <property type="component" value="Chromosome 16"/>
</dbReference>
<name>A0ACC5Z1P7_9TELE</name>
<evidence type="ECO:0000313" key="2">
    <source>
        <dbReference type="Proteomes" id="UP000830395"/>
    </source>
</evidence>
<evidence type="ECO:0000313" key="1">
    <source>
        <dbReference type="EMBL" id="MCJ8742018.1"/>
    </source>
</evidence>
<keyword evidence="2" id="KW-1185">Reference proteome</keyword>
<proteinExistence type="predicted"/>
<gene>
    <name evidence="1" type="ORF">PDJAM_G00077320</name>
</gene>